<dbReference type="Gene3D" id="1.10.10.2590">
    <property type="entry name" value="BEN domain"/>
    <property type="match status" value="1"/>
</dbReference>
<evidence type="ECO:0000313" key="9">
    <source>
        <dbReference type="Proteomes" id="UP001364617"/>
    </source>
</evidence>
<accession>A0AAN9D7N0</accession>
<evidence type="ECO:0000313" key="8">
    <source>
        <dbReference type="EMBL" id="KAK7163532.1"/>
    </source>
</evidence>
<keyword evidence="2" id="KW-0678">Repressor</keyword>
<evidence type="ECO:0000259" key="7">
    <source>
        <dbReference type="PROSITE" id="PS51457"/>
    </source>
</evidence>
<dbReference type="GO" id="GO:0005634">
    <property type="term" value="C:nucleus"/>
    <property type="evidence" value="ECO:0007669"/>
    <property type="project" value="UniProtKB-SubCell"/>
</dbReference>
<dbReference type="GO" id="GO:0003714">
    <property type="term" value="F:transcription corepressor activity"/>
    <property type="evidence" value="ECO:0007669"/>
    <property type="project" value="InterPro"/>
</dbReference>
<reference evidence="8 9" key="1">
    <citation type="submission" date="2024-02" db="EMBL/GenBank/DDBJ databases">
        <title>Chromosome-level genome assembly of the Eurasian Minnow (Phoxinus phoxinus).</title>
        <authorList>
            <person name="Oriowo T.O."/>
            <person name="Martin S."/>
            <person name="Stange M."/>
            <person name="Chrysostomakis Y."/>
            <person name="Brown T."/>
            <person name="Winkler S."/>
            <person name="Kukowka S."/>
            <person name="Myers E.W."/>
            <person name="Bohne A."/>
        </authorList>
    </citation>
    <scope>NUCLEOTIDE SEQUENCE [LARGE SCALE GENOMIC DNA]</scope>
    <source>
        <strain evidence="8">ZFMK-TIS-60720</strain>
        <tissue evidence="8">Whole Organism</tissue>
    </source>
</reference>
<feature type="domain" description="BEN" evidence="7">
    <location>
        <begin position="105"/>
        <end position="173"/>
    </location>
</feature>
<proteinExistence type="predicted"/>
<keyword evidence="5" id="KW-0539">Nucleus</keyword>
<protein>
    <recommendedName>
        <fullName evidence="7">BEN domain-containing protein</fullName>
    </recommendedName>
</protein>
<dbReference type="AlphaFoldDB" id="A0AAN9D7N0"/>
<sequence>MKFMLIQWIEDPPTWDVVPTEKIINGRCEIGGVCDVQYKEESSPAKILNVGTRSAMLKQLHSIEKQSIKRSRPEGNEELGRGQRQKFSRILSESESSEEYEVRIVPNTSIGAEQFGHMKWTDAKKAAKDLLVAVFGRATLATHCYTGKRSNAFKDKESKPQLEAQKVSDIISE</sequence>
<evidence type="ECO:0000256" key="4">
    <source>
        <dbReference type="ARBA" id="ARBA00023163"/>
    </source>
</evidence>
<dbReference type="GO" id="GO:0003677">
    <property type="term" value="F:DNA binding"/>
    <property type="evidence" value="ECO:0007669"/>
    <property type="project" value="InterPro"/>
</dbReference>
<name>A0AAN9D7N0_9TELE</name>
<feature type="region of interest" description="Disordered" evidence="6">
    <location>
        <begin position="154"/>
        <end position="173"/>
    </location>
</feature>
<dbReference type="GO" id="GO:0045746">
    <property type="term" value="P:negative regulation of Notch signaling pathway"/>
    <property type="evidence" value="ECO:0007669"/>
    <property type="project" value="InterPro"/>
</dbReference>
<organism evidence="8 9">
    <name type="scientific">Phoxinus phoxinus</name>
    <name type="common">Eurasian minnow</name>
    <dbReference type="NCBI Taxonomy" id="58324"/>
    <lineage>
        <taxon>Eukaryota</taxon>
        <taxon>Metazoa</taxon>
        <taxon>Chordata</taxon>
        <taxon>Craniata</taxon>
        <taxon>Vertebrata</taxon>
        <taxon>Euteleostomi</taxon>
        <taxon>Actinopterygii</taxon>
        <taxon>Neopterygii</taxon>
        <taxon>Teleostei</taxon>
        <taxon>Ostariophysi</taxon>
        <taxon>Cypriniformes</taxon>
        <taxon>Leuciscidae</taxon>
        <taxon>Phoxininae</taxon>
        <taxon>Phoxinus</taxon>
    </lineage>
</organism>
<keyword evidence="3" id="KW-0805">Transcription regulation</keyword>
<dbReference type="Proteomes" id="UP001364617">
    <property type="component" value="Unassembled WGS sequence"/>
</dbReference>
<evidence type="ECO:0000256" key="1">
    <source>
        <dbReference type="ARBA" id="ARBA00004123"/>
    </source>
</evidence>
<feature type="region of interest" description="Disordered" evidence="6">
    <location>
        <begin position="65"/>
        <end position="92"/>
    </location>
</feature>
<evidence type="ECO:0000256" key="2">
    <source>
        <dbReference type="ARBA" id="ARBA00022491"/>
    </source>
</evidence>
<comment type="subcellular location">
    <subcellularLocation>
        <location evidence="1">Nucleus</location>
    </subcellularLocation>
</comment>
<evidence type="ECO:0000256" key="3">
    <source>
        <dbReference type="ARBA" id="ARBA00023015"/>
    </source>
</evidence>
<dbReference type="Pfam" id="PF10523">
    <property type="entry name" value="BEN"/>
    <property type="match status" value="1"/>
</dbReference>
<evidence type="ECO:0000256" key="5">
    <source>
        <dbReference type="ARBA" id="ARBA00023242"/>
    </source>
</evidence>
<dbReference type="GO" id="GO:0045666">
    <property type="term" value="P:positive regulation of neuron differentiation"/>
    <property type="evidence" value="ECO:0007669"/>
    <property type="project" value="InterPro"/>
</dbReference>
<dbReference type="PANTHER" id="PTHR35346">
    <property type="entry name" value="BEN DOMAIN-CONTAINING PROTEIN 6"/>
    <property type="match status" value="1"/>
</dbReference>
<comment type="caution">
    <text evidence="8">The sequence shown here is derived from an EMBL/GenBank/DDBJ whole genome shotgun (WGS) entry which is preliminary data.</text>
</comment>
<evidence type="ECO:0000256" key="6">
    <source>
        <dbReference type="SAM" id="MobiDB-lite"/>
    </source>
</evidence>
<dbReference type="PROSITE" id="PS51457">
    <property type="entry name" value="BEN"/>
    <property type="match status" value="1"/>
</dbReference>
<feature type="compositionally biased region" description="Basic and acidic residues" evidence="6">
    <location>
        <begin position="65"/>
        <end position="81"/>
    </location>
</feature>
<keyword evidence="4" id="KW-0804">Transcription</keyword>
<dbReference type="InterPro" id="IPR018379">
    <property type="entry name" value="BEN_domain"/>
</dbReference>
<dbReference type="EMBL" id="JAYKXH010000007">
    <property type="protein sequence ID" value="KAK7163532.1"/>
    <property type="molecule type" value="Genomic_DNA"/>
</dbReference>
<keyword evidence="9" id="KW-1185">Reference proteome</keyword>
<dbReference type="PANTHER" id="PTHR35346:SF1">
    <property type="entry name" value="BEN DOMAIN-CONTAINING PROTEIN 6"/>
    <property type="match status" value="1"/>
</dbReference>
<dbReference type="InterPro" id="IPR037496">
    <property type="entry name" value="BEND6-like"/>
</dbReference>
<gene>
    <name evidence="8" type="ORF">R3I93_007553</name>
</gene>